<gene>
    <name evidence="3" type="ORF">SAMN04488069_102436</name>
</gene>
<dbReference type="SMART" id="SM00382">
    <property type="entry name" value="AAA"/>
    <property type="match status" value="1"/>
</dbReference>
<feature type="domain" description="AAA+ ATPase" evidence="2">
    <location>
        <begin position="138"/>
        <end position="328"/>
    </location>
</feature>
<dbReference type="InterPro" id="IPR003593">
    <property type="entry name" value="AAA+_ATPase"/>
</dbReference>
<proteinExistence type="predicted"/>
<evidence type="ECO:0000259" key="2">
    <source>
        <dbReference type="SMART" id="SM00382"/>
    </source>
</evidence>
<evidence type="ECO:0000256" key="1">
    <source>
        <dbReference type="SAM" id="MobiDB-lite"/>
    </source>
</evidence>
<dbReference type="Gene3D" id="3.40.50.300">
    <property type="entry name" value="P-loop containing nucleotide triphosphate hydrolases"/>
    <property type="match status" value="1"/>
</dbReference>
<dbReference type="InterPro" id="IPR027417">
    <property type="entry name" value="P-loop_NTPase"/>
</dbReference>
<dbReference type="PRINTS" id="PR01874">
    <property type="entry name" value="DNAREPAIRADA"/>
</dbReference>
<dbReference type="STRING" id="651662.SAMN04488069_102436"/>
<name>A0A1H3DP44_9BACT</name>
<feature type="region of interest" description="Disordered" evidence="1">
    <location>
        <begin position="34"/>
        <end position="62"/>
    </location>
</feature>
<feature type="compositionally biased region" description="Polar residues" evidence="1">
    <location>
        <begin position="36"/>
        <end position="52"/>
    </location>
</feature>
<evidence type="ECO:0000313" key="3">
    <source>
        <dbReference type="EMBL" id="SDX68151.1"/>
    </source>
</evidence>
<organism evidence="3 4">
    <name type="scientific">Hymenobacter psychrophilus</name>
    <dbReference type="NCBI Taxonomy" id="651662"/>
    <lineage>
        <taxon>Bacteria</taxon>
        <taxon>Pseudomonadati</taxon>
        <taxon>Bacteroidota</taxon>
        <taxon>Cytophagia</taxon>
        <taxon>Cytophagales</taxon>
        <taxon>Hymenobacteraceae</taxon>
        <taxon>Hymenobacter</taxon>
    </lineage>
</organism>
<keyword evidence="4" id="KW-1185">Reference proteome</keyword>
<dbReference type="EMBL" id="FNOV01000002">
    <property type="protein sequence ID" value="SDX68151.1"/>
    <property type="molecule type" value="Genomic_DNA"/>
</dbReference>
<accession>A0A1H3DP44</accession>
<dbReference type="AlphaFoldDB" id="A0A1H3DP44"/>
<dbReference type="SUPFAM" id="SSF52540">
    <property type="entry name" value="P-loop containing nucleoside triphosphate hydrolases"/>
    <property type="match status" value="1"/>
</dbReference>
<protein>
    <recommendedName>
        <fullName evidence="2">AAA+ ATPase domain-containing protein</fullName>
    </recommendedName>
</protein>
<dbReference type="Proteomes" id="UP000199249">
    <property type="component" value="Unassembled WGS sequence"/>
</dbReference>
<evidence type="ECO:0000313" key="4">
    <source>
        <dbReference type="Proteomes" id="UP000199249"/>
    </source>
</evidence>
<sequence>MAHPNNCQSCGAPFIGNRNRRFCQDACRKFYKANGNLGQSNVTPDRSTISRNSGERRKSANSGVAGYAAKRFIDLAGKIAHHQLIPSPTEASKPGTAGSAIPLITATLSEQIPAGRQSGQHRPDLPPELRAFLGELIHPFQMLIWGLPGSGKSTMSMIMANQMASFRKVLYISGEEDLSSATLRQKQARTITRPDRFVFANRLPNSRVEWRQLLFPGATGQTSGQLAGNRALPANRLLAGSGQSTGQSAGGYLELRTIVYDSITVLGIHPFHVKATANDCQMPMFRQHISHIFISHAHKDGKEYRGDGSWGHEVDIIIRCHEGVATIQKNRFATAEQGRIGSEYRIY</sequence>
<reference evidence="4" key="1">
    <citation type="submission" date="2016-10" db="EMBL/GenBank/DDBJ databases">
        <authorList>
            <person name="Varghese N."/>
            <person name="Submissions S."/>
        </authorList>
    </citation>
    <scope>NUCLEOTIDE SEQUENCE [LARGE SCALE GENOMIC DNA]</scope>
    <source>
        <strain evidence="4">CGMCC 1.8975</strain>
    </source>
</reference>